<evidence type="ECO:0000313" key="2">
    <source>
        <dbReference type="Proteomes" id="UP000823405"/>
    </source>
</evidence>
<dbReference type="EMBL" id="JAAAIN010000078">
    <property type="protein sequence ID" value="KAG0321053.1"/>
    <property type="molecule type" value="Genomic_DNA"/>
</dbReference>
<accession>A0A9P6RMV1</accession>
<keyword evidence="2" id="KW-1185">Reference proteome</keyword>
<organism evidence="1 2">
    <name type="scientific">Linnemannia gamsii</name>
    <dbReference type="NCBI Taxonomy" id="64522"/>
    <lineage>
        <taxon>Eukaryota</taxon>
        <taxon>Fungi</taxon>
        <taxon>Fungi incertae sedis</taxon>
        <taxon>Mucoromycota</taxon>
        <taxon>Mortierellomycotina</taxon>
        <taxon>Mortierellomycetes</taxon>
        <taxon>Mortierellales</taxon>
        <taxon>Mortierellaceae</taxon>
        <taxon>Linnemannia</taxon>
    </lineage>
</organism>
<name>A0A9P6RMV1_9FUNG</name>
<dbReference type="AlphaFoldDB" id="A0A9P6RMV1"/>
<dbReference type="OrthoDB" id="2336258at2759"/>
<dbReference type="Proteomes" id="UP000823405">
    <property type="component" value="Unassembled WGS sequence"/>
</dbReference>
<protein>
    <submittedName>
        <fullName evidence="1">Uncharacterized protein</fullName>
    </submittedName>
</protein>
<proteinExistence type="predicted"/>
<reference evidence="1" key="1">
    <citation type="journal article" date="2020" name="Fungal Divers.">
        <title>Resolving the Mortierellaceae phylogeny through synthesis of multi-gene phylogenetics and phylogenomics.</title>
        <authorList>
            <person name="Vandepol N."/>
            <person name="Liber J."/>
            <person name="Desiro A."/>
            <person name="Na H."/>
            <person name="Kennedy M."/>
            <person name="Barry K."/>
            <person name="Grigoriev I.V."/>
            <person name="Miller A.N."/>
            <person name="O'Donnell K."/>
            <person name="Stajich J.E."/>
            <person name="Bonito G."/>
        </authorList>
    </citation>
    <scope>NUCLEOTIDE SEQUENCE</scope>
    <source>
        <strain evidence="1">NVP60</strain>
    </source>
</reference>
<sequence>MTYSSHGYGLSDREVVASSETIPLKEEYNSTSRELDPVLLKTLSTTATVNWITTLDLLPSSASDVIPRFRVLDVSLRKILCTFEHLLHLRAPLESYYIEDMELDRTTEQMREDWNNKRATSPVTSIDHAAMNQYRYTWACRRLRTLHMTVDHKHTNPEPDYPEMSLVIFGYLSRMCPQLQELHLARWSICLKFNGGLCLLARLRHLKRLRLVSSTTCYVNEKYLFWMDPAKPTQQQQYPVSMQDRLLYPVECRQKDQDFHRWYRFVPAAIFTAMLEIVPEQDDEHAWWEGLGYIDDLLDWLEDWSDASTTASPNNRLLLPLWPSLESFWIECDLWTGPVGLQNTKEFLTRVRPNVDVQLGSIQGSYKKTTLNAY</sequence>
<evidence type="ECO:0000313" key="1">
    <source>
        <dbReference type="EMBL" id="KAG0321053.1"/>
    </source>
</evidence>
<gene>
    <name evidence="1" type="ORF">BGZ97_012214</name>
</gene>
<comment type="caution">
    <text evidence="1">The sequence shown here is derived from an EMBL/GenBank/DDBJ whole genome shotgun (WGS) entry which is preliminary data.</text>
</comment>